<feature type="transmembrane region" description="Helical" evidence="1">
    <location>
        <begin position="240"/>
        <end position="258"/>
    </location>
</feature>
<dbReference type="PANTHER" id="PTHR14969">
    <property type="entry name" value="SPHINGOSINE-1-PHOSPHATE PHOSPHOHYDROLASE"/>
    <property type="match status" value="1"/>
</dbReference>
<dbReference type="PANTHER" id="PTHR14969:SF13">
    <property type="entry name" value="AT30094P"/>
    <property type="match status" value="1"/>
</dbReference>
<keyword evidence="1" id="KW-0472">Membrane</keyword>
<dbReference type="Pfam" id="PF01569">
    <property type="entry name" value="PAP2"/>
    <property type="match status" value="1"/>
</dbReference>
<keyword evidence="1" id="KW-1133">Transmembrane helix</keyword>
<dbReference type="EMBL" id="JBHUMV010000005">
    <property type="protein sequence ID" value="MFD2754938.1"/>
    <property type="molecule type" value="Genomic_DNA"/>
</dbReference>
<feature type="transmembrane region" description="Helical" evidence="1">
    <location>
        <begin position="186"/>
        <end position="203"/>
    </location>
</feature>
<sequence length="279" mass="29168">MLAAAAPLVSMAHWLDRHALWLQLLLLLAVAGLLYLRMRQKPAWLWHDRTAPYRLPGGRLLWAAGLAAAVFGLLAAGIHQSHASSAPHGLAALDLAVQRALTGGLPSAWESLARGWTLLGDLRAMGLLGVAVALWLLWQRQGLQLLAWVAAVAGTGLWVRCTKGWMERARPLGGLVHESGFSFPSGHSAGTAAIFGMLAWLAARRLPPGWQGPVLAAAAVLALGTALSRVLLSAHYASDVLAGLALGGGWTALVLWAADRAEHGGGPGGSLPGRAQSPV</sequence>
<feature type="transmembrane region" description="Helical" evidence="1">
    <location>
        <begin position="20"/>
        <end position="38"/>
    </location>
</feature>
<evidence type="ECO:0000256" key="1">
    <source>
        <dbReference type="SAM" id="Phobius"/>
    </source>
</evidence>
<name>A0ABW5UNH0_9BURK</name>
<gene>
    <name evidence="3" type="ORF">ACFSW6_12635</name>
</gene>
<dbReference type="Proteomes" id="UP001597463">
    <property type="component" value="Unassembled WGS sequence"/>
</dbReference>
<feature type="domain" description="Phosphatidic acid phosphatase type 2/haloperoxidase" evidence="2">
    <location>
        <begin position="143"/>
        <end position="255"/>
    </location>
</feature>
<evidence type="ECO:0000313" key="4">
    <source>
        <dbReference type="Proteomes" id="UP001597463"/>
    </source>
</evidence>
<keyword evidence="4" id="KW-1185">Reference proteome</keyword>
<evidence type="ECO:0000313" key="3">
    <source>
        <dbReference type="EMBL" id="MFD2754938.1"/>
    </source>
</evidence>
<reference evidence="4" key="1">
    <citation type="journal article" date="2019" name="Int. J. Syst. Evol. Microbiol.">
        <title>The Global Catalogue of Microorganisms (GCM) 10K type strain sequencing project: providing services to taxonomists for standard genome sequencing and annotation.</title>
        <authorList>
            <consortium name="The Broad Institute Genomics Platform"/>
            <consortium name="The Broad Institute Genome Sequencing Center for Infectious Disease"/>
            <person name="Wu L."/>
            <person name="Ma J."/>
        </authorList>
    </citation>
    <scope>NUCLEOTIDE SEQUENCE [LARGE SCALE GENOMIC DNA]</scope>
    <source>
        <strain evidence="4">TISTR 1906</strain>
    </source>
</reference>
<dbReference type="InterPro" id="IPR036938">
    <property type="entry name" value="PAP2/HPO_sf"/>
</dbReference>
<dbReference type="CDD" id="cd03392">
    <property type="entry name" value="PAP2_like_2"/>
    <property type="match status" value="1"/>
</dbReference>
<comment type="caution">
    <text evidence="3">The sequence shown here is derived from an EMBL/GenBank/DDBJ whole genome shotgun (WGS) entry which is preliminary data.</text>
</comment>
<feature type="transmembrane region" description="Helical" evidence="1">
    <location>
        <begin position="59"/>
        <end position="78"/>
    </location>
</feature>
<dbReference type="SUPFAM" id="SSF48317">
    <property type="entry name" value="Acid phosphatase/Vanadium-dependent haloperoxidase"/>
    <property type="match status" value="1"/>
</dbReference>
<dbReference type="RefSeq" id="WP_066475596.1">
    <property type="nucleotide sequence ID" value="NZ_BCNT01000005.1"/>
</dbReference>
<feature type="transmembrane region" description="Helical" evidence="1">
    <location>
        <begin position="215"/>
        <end position="234"/>
    </location>
</feature>
<evidence type="ECO:0000259" key="2">
    <source>
        <dbReference type="SMART" id="SM00014"/>
    </source>
</evidence>
<dbReference type="Gene3D" id="1.20.144.10">
    <property type="entry name" value="Phosphatidic acid phosphatase type 2/haloperoxidase"/>
    <property type="match status" value="1"/>
</dbReference>
<dbReference type="SMART" id="SM00014">
    <property type="entry name" value="acidPPc"/>
    <property type="match status" value="1"/>
</dbReference>
<accession>A0ABW5UNH0</accession>
<organism evidence="3 4">
    <name type="scientific">Comamonas terrae</name>
    <dbReference type="NCBI Taxonomy" id="673548"/>
    <lineage>
        <taxon>Bacteria</taxon>
        <taxon>Pseudomonadati</taxon>
        <taxon>Pseudomonadota</taxon>
        <taxon>Betaproteobacteria</taxon>
        <taxon>Burkholderiales</taxon>
        <taxon>Comamonadaceae</taxon>
        <taxon>Comamonas</taxon>
    </lineage>
</organism>
<protein>
    <submittedName>
        <fullName evidence="3">Phosphatase PAP2 family protein</fullName>
    </submittedName>
</protein>
<keyword evidence="1" id="KW-0812">Transmembrane</keyword>
<dbReference type="InterPro" id="IPR000326">
    <property type="entry name" value="PAP2/HPO"/>
</dbReference>
<proteinExistence type="predicted"/>
<feature type="transmembrane region" description="Helical" evidence="1">
    <location>
        <begin position="145"/>
        <end position="166"/>
    </location>
</feature>